<feature type="region of interest" description="Disordered" evidence="1">
    <location>
        <begin position="756"/>
        <end position="788"/>
    </location>
</feature>
<feature type="region of interest" description="Disordered" evidence="1">
    <location>
        <begin position="37"/>
        <end position="85"/>
    </location>
</feature>
<protein>
    <submittedName>
        <fullName evidence="2">Uncharacterized protein</fullName>
    </submittedName>
</protein>
<evidence type="ECO:0000256" key="1">
    <source>
        <dbReference type="SAM" id="MobiDB-lite"/>
    </source>
</evidence>
<keyword evidence="3" id="KW-1185">Reference proteome</keyword>
<feature type="compositionally biased region" description="Basic and acidic residues" evidence="1">
    <location>
        <begin position="40"/>
        <end position="54"/>
    </location>
</feature>
<evidence type="ECO:0000313" key="3">
    <source>
        <dbReference type="Proteomes" id="UP001443563"/>
    </source>
</evidence>
<gene>
    <name evidence="2" type="ORF">Q4I29_005241</name>
</gene>
<name>A0ABR3E2Q5_9TRYP</name>
<dbReference type="Proteomes" id="UP001443563">
    <property type="component" value="Unassembled WGS sequence"/>
</dbReference>
<sequence>MHQRVDYVPPALAVTGKGLLEGTLQSKFVDVAPTTTAASAHRDSAAAAAAERRSPTRKQPLVAKKVTSRDPRSRQRGKWLGQESKGITTMATTVSSCHVAGHQNSLLSLPQSRETAVEVSLVQNLKKQIACLELQLRVMKQQQDAMARMHRDSSARHDAERAKTSRTTSAARLMSVELPLLHAERIRHADAAAVTVKTPQPDDDAIARMRGVPAAYQTERSILLHNLESLTKDVEGLQGLALHLGRERDLMATEVIDFRAALREMKIENEAMAAECAAMHQLLETEKALRRAAEESVSPSTKGASSHRSIMTAADALSQRAYYKLQAERTAEALTLTKAKVHTLSDALQRERDAAKILEAQLCGGLDRIALMERRESALALYYQQLSGRFVTISSMLRHVLDVVPNELLQHQRIPSPERVPASQSAAAEMTMAELRETLDAWHSETTAVMANAQHTTETITGGALALFEATTVTTVSITSDGDDEPPFISEEAAVTVPPPRIEVAQQSEPLPPPLHNPFVDVGAAAQMAVVLQDAQRGDRQDTHNQGATVSVPMKSEELSVPTEPDSEMMPSPAAPQRALLAEKTSVVNPTAVYHAAEIYKSAELPVNEKSGAVHVVFAPAEPFEKKQTAEMTAESSLAAPVEKGITADIPVDAPSSSGDTYEVPPAAETPSGIIPLSPVTPSLNAALAAHVISDNDLIPVLSSKVASLDGEDTPAFHPPRSLTFTATVVPEEESPAPTSEGGVASENGVLLQEPQSTEADKTPPAGNLEPPTTGEQVRRDAGTETATAGEAVPAVEIAVPRVPLPLLSTVTPLQAPSPPRSTLPPSPLGVAISPPLHQAFLPVLLPPAVLPPPTAAIPTSVLPTPPVPPPLEQQLELLNVRIDTQEAALAEMVRRYGGSS</sequence>
<accession>A0ABR3E2Q5</accession>
<feature type="region of interest" description="Disordered" evidence="1">
    <location>
        <begin position="537"/>
        <end position="573"/>
    </location>
</feature>
<proteinExistence type="predicted"/>
<dbReference type="EMBL" id="JBAMZM010000030">
    <property type="protein sequence ID" value="KAL0501000.1"/>
    <property type="molecule type" value="Genomic_DNA"/>
</dbReference>
<organism evidence="2 3">
    <name type="scientific">Leishmania shawi</name>
    <dbReference type="NCBI Taxonomy" id="5680"/>
    <lineage>
        <taxon>Eukaryota</taxon>
        <taxon>Discoba</taxon>
        <taxon>Euglenozoa</taxon>
        <taxon>Kinetoplastea</taxon>
        <taxon>Metakinetoplastina</taxon>
        <taxon>Trypanosomatida</taxon>
        <taxon>Trypanosomatidae</taxon>
        <taxon>Leishmaniinae</taxon>
        <taxon>Leishmania</taxon>
        <taxon>Leishmania guyanensis species complex</taxon>
    </lineage>
</organism>
<reference evidence="2 3" key="1">
    <citation type="submission" date="2024-02" db="EMBL/GenBank/DDBJ databases">
        <title>FIRST GENOME SEQUENCES OF Leishmania (Viannia) shawi, Leishmania (Viannia) lindenbergi AND Leishmania (Viannia) utingensis.</title>
        <authorList>
            <person name="Resadore F."/>
            <person name="Custodio M.G.F."/>
            <person name="Boite M.C."/>
            <person name="Cupolillo E."/>
            <person name="Ferreira G.E.M."/>
        </authorList>
    </citation>
    <scope>NUCLEOTIDE SEQUENCE [LARGE SCALE GENOMIC DNA]</scope>
    <source>
        <strain evidence="2 3">MCEB/BR/1984/M8408</strain>
    </source>
</reference>
<comment type="caution">
    <text evidence="2">The sequence shown here is derived from an EMBL/GenBank/DDBJ whole genome shotgun (WGS) entry which is preliminary data.</text>
</comment>
<evidence type="ECO:0000313" key="2">
    <source>
        <dbReference type="EMBL" id="KAL0501000.1"/>
    </source>
</evidence>